<dbReference type="EMBL" id="SMAE01000020">
    <property type="protein sequence ID" value="TCS85594.1"/>
    <property type="molecule type" value="Genomic_DNA"/>
</dbReference>
<name>A0A4R3KN66_9FIRM</name>
<keyword evidence="2" id="KW-1185">Reference proteome</keyword>
<sequence>MKNYNLVGPTFEDYSLDEMEASQNTPVEAQGVSVITLLTVISLVAGLTRGCENSRANACE</sequence>
<protein>
    <submittedName>
        <fullName evidence="1">Uncharacterized protein</fullName>
    </submittedName>
</protein>
<reference evidence="1 2" key="1">
    <citation type="submission" date="2019-03" db="EMBL/GenBank/DDBJ databases">
        <title>Genomic Encyclopedia of Type Strains, Phase IV (KMG-IV): sequencing the most valuable type-strain genomes for metagenomic binning, comparative biology and taxonomic classification.</title>
        <authorList>
            <person name="Goeker M."/>
        </authorList>
    </citation>
    <scope>NUCLEOTIDE SEQUENCE [LARGE SCALE GENOMIC DNA]</scope>
    <source>
        <strain evidence="1 2">DSM 26752</strain>
    </source>
</reference>
<dbReference type="Proteomes" id="UP000294567">
    <property type="component" value="Unassembled WGS sequence"/>
</dbReference>
<comment type="caution">
    <text evidence="1">The sequence shown here is derived from an EMBL/GenBank/DDBJ whole genome shotgun (WGS) entry which is preliminary data.</text>
</comment>
<evidence type="ECO:0000313" key="2">
    <source>
        <dbReference type="Proteomes" id="UP000294567"/>
    </source>
</evidence>
<dbReference type="RefSeq" id="WP_132029701.1">
    <property type="nucleotide sequence ID" value="NZ_CP068564.1"/>
</dbReference>
<gene>
    <name evidence="1" type="ORF">EDD65_1203</name>
</gene>
<accession>A0A4R3KN66</accession>
<organism evidence="1 2">
    <name type="scientific">Keratinibaculum paraultunense</name>
    <dbReference type="NCBI Taxonomy" id="1278232"/>
    <lineage>
        <taxon>Bacteria</taxon>
        <taxon>Bacillati</taxon>
        <taxon>Bacillota</taxon>
        <taxon>Tissierellia</taxon>
        <taxon>Tissierellales</taxon>
        <taxon>Tepidimicrobiaceae</taxon>
        <taxon>Keratinibaculum</taxon>
    </lineage>
</organism>
<proteinExistence type="predicted"/>
<evidence type="ECO:0000313" key="1">
    <source>
        <dbReference type="EMBL" id="TCS85594.1"/>
    </source>
</evidence>
<dbReference type="AlphaFoldDB" id="A0A4R3KN66"/>